<keyword evidence="2" id="KW-1185">Reference proteome</keyword>
<reference evidence="2" key="1">
    <citation type="journal article" date="2019" name="Int. J. Syst. Evol. Microbiol.">
        <title>The Global Catalogue of Microorganisms (GCM) 10K type strain sequencing project: providing services to taxonomists for standard genome sequencing and annotation.</title>
        <authorList>
            <consortium name="The Broad Institute Genomics Platform"/>
            <consortium name="The Broad Institute Genome Sequencing Center for Infectious Disease"/>
            <person name="Wu L."/>
            <person name="Ma J."/>
        </authorList>
    </citation>
    <scope>NUCLEOTIDE SEQUENCE [LARGE SCALE GENOMIC DNA]</scope>
    <source>
        <strain evidence="2">CCUG 62952</strain>
    </source>
</reference>
<sequence length="153" mass="16735">MKIILALLFSTIGLKGCSQTTRAEAVKAKEQQSEMQIEYQAITRGSFYKTAVDKNTISLQKTRDESAVEKAPCSKSDWQSIKEITEEINLETIHDLEAPSTKSHYDGAASATISITIGDKTYTSSSFDHGNPPTELQPLVAKILALAETVENP</sequence>
<gene>
    <name evidence="1" type="ORF">ACFQ1M_14300</name>
</gene>
<comment type="caution">
    <text evidence="1">The sequence shown here is derived from an EMBL/GenBank/DDBJ whole genome shotgun (WGS) entry which is preliminary data.</text>
</comment>
<organism evidence="1 2">
    <name type="scientific">Sungkyunkwania multivorans</name>
    <dbReference type="NCBI Taxonomy" id="1173618"/>
    <lineage>
        <taxon>Bacteria</taxon>
        <taxon>Pseudomonadati</taxon>
        <taxon>Bacteroidota</taxon>
        <taxon>Flavobacteriia</taxon>
        <taxon>Flavobacteriales</taxon>
        <taxon>Flavobacteriaceae</taxon>
        <taxon>Sungkyunkwania</taxon>
    </lineage>
</organism>
<proteinExistence type="predicted"/>
<accession>A0ABW3D1Q7</accession>
<name>A0ABW3D1Q7_9FLAO</name>
<dbReference type="Proteomes" id="UP001596978">
    <property type="component" value="Unassembled WGS sequence"/>
</dbReference>
<evidence type="ECO:0008006" key="3">
    <source>
        <dbReference type="Google" id="ProtNLM"/>
    </source>
</evidence>
<protein>
    <recommendedName>
        <fullName evidence="3">Lipoprotein</fullName>
    </recommendedName>
</protein>
<evidence type="ECO:0000313" key="1">
    <source>
        <dbReference type="EMBL" id="MFD0863382.1"/>
    </source>
</evidence>
<dbReference type="EMBL" id="JBHTJH010000017">
    <property type="protein sequence ID" value="MFD0863382.1"/>
    <property type="molecule type" value="Genomic_DNA"/>
</dbReference>
<evidence type="ECO:0000313" key="2">
    <source>
        <dbReference type="Proteomes" id="UP001596978"/>
    </source>
</evidence>
<dbReference type="RefSeq" id="WP_386409376.1">
    <property type="nucleotide sequence ID" value="NZ_JBHTJH010000017.1"/>
</dbReference>